<dbReference type="eggNOG" id="COG1211">
    <property type="taxonomic scope" value="Bacteria"/>
</dbReference>
<dbReference type="SUPFAM" id="SSF53448">
    <property type="entry name" value="Nucleotide-diphospho-sugar transferases"/>
    <property type="match status" value="1"/>
</dbReference>
<dbReference type="EMBL" id="CP002018">
    <property type="protein sequence ID" value="AEM41151.1"/>
    <property type="molecule type" value="Genomic_DNA"/>
</dbReference>
<dbReference type="PANTHER" id="PTHR32125">
    <property type="entry name" value="2-C-METHYL-D-ERYTHRITOL 4-PHOSPHATE CYTIDYLYLTRANSFERASE, CHLOROPLASTIC"/>
    <property type="match status" value="1"/>
</dbReference>
<reference evidence="3 4" key="1">
    <citation type="journal article" date="2011" name="J. Bacteriol.">
        <title>Complete genome sequence of the industrial strain Ketogulonicigenium vulgare WSH-001.</title>
        <authorList>
            <person name="Liu L."/>
            <person name="Li Y."/>
            <person name="Zhang J."/>
            <person name="Zhou Z."/>
            <person name="Liu J."/>
            <person name="Li X."/>
            <person name="Zhou J."/>
            <person name="Du G."/>
            <person name="Wang L."/>
            <person name="Chen J."/>
        </authorList>
    </citation>
    <scope>NUCLEOTIDE SEQUENCE [LARGE SCALE GENOMIC DNA]</scope>
    <source>
        <strain evidence="3 4">WSH-001</strain>
    </source>
</reference>
<evidence type="ECO:0000313" key="4">
    <source>
        <dbReference type="Proteomes" id="UP000000692"/>
    </source>
</evidence>
<organism evidence="3 4">
    <name type="scientific">Ketogulonicigenium vulgare (strain WSH-001)</name>
    <dbReference type="NCBI Taxonomy" id="759362"/>
    <lineage>
        <taxon>Bacteria</taxon>
        <taxon>Pseudomonadati</taxon>
        <taxon>Pseudomonadota</taxon>
        <taxon>Alphaproteobacteria</taxon>
        <taxon>Rhodobacterales</taxon>
        <taxon>Roseobacteraceae</taxon>
        <taxon>Ketogulonicigenium</taxon>
    </lineage>
</organism>
<dbReference type="EC" id="2.7.7.60" evidence="3"/>
<evidence type="ECO:0000313" key="3">
    <source>
        <dbReference type="EMBL" id="AEM41151.1"/>
    </source>
</evidence>
<keyword evidence="2 3" id="KW-0548">Nucleotidyltransferase</keyword>
<evidence type="ECO:0000256" key="1">
    <source>
        <dbReference type="ARBA" id="ARBA00022679"/>
    </source>
</evidence>
<protein>
    <submittedName>
        <fullName evidence="3">2-C-methyl-D-erythritol 4-phosphate cytidylyltransferase</fullName>
        <ecNumber evidence="3">2.7.7.60</ecNumber>
    </submittedName>
</protein>
<evidence type="ECO:0000256" key="2">
    <source>
        <dbReference type="ARBA" id="ARBA00022695"/>
    </source>
</evidence>
<keyword evidence="1 3" id="KW-0808">Transferase</keyword>
<gene>
    <name evidence="3" type="primary">ispD</name>
    <name evidence="3" type="ordered locus">KVU_1312</name>
</gene>
<dbReference type="Gene3D" id="3.90.550.10">
    <property type="entry name" value="Spore Coat Polysaccharide Biosynthesis Protein SpsA, Chain A"/>
    <property type="match status" value="1"/>
</dbReference>
<proteinExistence type="predicted"/>
<dbReference type="AlphaFoldDB" id="F9Y825"/>
<keyword evidence="4" id="KW-1185">Reference proteome</keyword>
<accession>F9Y825</accession>
<dbReference type="InterPro" id="IPR029044">
    <property type="entry name" value="Nucleotide-diphossugar_trans"/>
</dbReference>
<dbReference type="Pfam" id="PF01128">
    <property type="entry name" value="IspD"/>
    <property type="match status" value="1"/>
</dbReference>
<dbReference type="InterPro" id="IPR050088">
    <property type="entry name" value="IspD/TarI_cytidylyltransf_bact"/>
</dbReference>
<sequence length="194" mass="21104">MISYAVAIAAAHPQIAQIITNAPAGFEEMTRDMIAPHAGNVPFQILRSGATRQHSVALLLEAAGTEVVILHEAARPCIDGAMIDQLLDHSAENVGLYGPIPFSMCRIGADGYVTAPVPRDEVFDIQLPQKFNRADLQRCHQMARRDGLVFTEDSQLCHHYGARVQALPGAHKNIKVTYPEDFGIAGQLLKGFHA</sequence>
<dbReference type="GO" id="GO:0050518">
    <property type="term" value="F:2-C-methyl-D-erythritol 4-phosphate cytidylyltransferase activity"/>
    <property type="evidence" value="ECO:0007669"/>
    <property type="project" value="UniProtKB-EC"/>
</dbReference>
<dbReference type="PANTHER" id="PTHR32125:SF4">
    <property type="entry name" value="2-C-METHYL-D-ERYTHRITOL 4-PHOSPHATE CYTIDYLYLTRANSFERASE, CHLOROPLASTIC"/>
    <property type="match status" value="1"/>
</dbReference>
<dbReference type="OrthoDB" id="9802561at2"/>
<dbReference type="Proteomes" id="UP000000692">
    <property type="component" value="Chromosome"/>
</dbReference>
<dbReference type="InterPro" id="IPR034683">
    <property type="entry name" value="IspD/TarI"/>
</dbReference>
<dbReference type="KEGG" id="kvl:KVU_1312"/>
<name>F9Y825_KETVW</name>
<dbReference type="HOGENOM" id="CLU_061281_2_2_5"/>